<dbReference type="InterPro" id="IPR012338">
    <property type="entry name" value="Beta-lactam/transpept-like"/>
</dbReference>
<evidence type="ECO:0008006" key="6">
    <source>
        <dbReference type="Google" id="ProtNLM"/>
    </source>
</evidence>
<dbReference type="InterPro" id="IPR021860">
    <property type="entry name" value="Peptidase_S12_Pab87-rel_C"/>
</dbReference>
<organism evidence="4 5">
    <name type="scientific">Saxophila tyrrhenica</name>
    <dbReference type="NCBI Taxonomy" id="1690608"/>
    <lineage>
        <taxon>Eukaryota</taxon>
        <taxon>Fungi</taxon>
        <taxon>Dikarya</taxon>
        <taxon>Ascomycota</taxon>
        <taxon>Pezizomycotina</taxon>
        <taxon>Dothideomycetes</taxon>
        <taxon>Dothideomycetidae</taxon>
        <taxon>Mycosphaerellales</taxon>
        <taxon>Extremaceae</taxon>
        <taxon>Saxophila</taxon>
    </lineage>
</organism>
<dbReference type="Gene3D" id="3.40.710.10">
    <property type="entry name" value="DD-peptidase/beta-lactamase superfamily"/>
    <property type="match status" value="2"/>
</dbReference>
<dbReference type="Pfam" id="PF11954">
    <property type="entry name" value="DUF3471"/>
    <property type="match status" value="1"/>
</dbReference>
<dbReference type="Pfam" id="PF00144">
    <property type="entry name" value="Beta-lactamase"/>
    <property type="match status" value="1"/>
</dbReference>
<feature type="domain" description="Beta-lactamase-related" evidence="2">
    <location>
        <begin position="9"/>
        <end position="124"/>
    </location>
</feature>
<gene>
    <name evidence="4" type="ORF">LTR77_007187</name>
</gene>
<dbReference type="GeneID" id="89928523"/>
<sequence>MDIINAPDFEDHVQEILDLLHTPGLAIAIIQDGNIESKAVGMASLEPPKPVTPDTLFDIASSSKSLTAACVALLVEDNERYPQVQWDSKVSSLLPDDFVMAEKRYTDDITVEDILCHRTGLPSHLIEKLTGQTFEDFLHQHILKPLGMTSTHLQPDAAIAAGLEERMAIQYTWVDEQLKAVPWMQTPEQQGCGSIFTSVNDYIKYVQAMTDRQHPFTNEIVTAVTTPRIIANPGEEINELGPRSSPTLYALGWENIWYRGHKVIQHNGLITGSGSLHFFVPDLNFGGVVLANSDTASSIGTVLVKEMLDLLIGIPVRERDEHVALERGKIEKEKEQLRGDALKKKIWPTFDGTTEPQKIPLASYTGEYWNAGYHGLRVQIKNEELFVDATDRSDGFVLQFEHVRGQTMYVAHLATRCGDVELEPEELEAEFRFDNDRVVKMGINLEFVLEDKIWFDRVIRPSSRESSRAGEAFTWV</sequence>
<dbReference type="RefSeq" id="XP_064657194.1">
    <property type="nucleotide sequence ID" value="XM_064804424.1"/>
</dbReference>
<protein>
    <recommendedName>
        <fullName evidence="6">Beta-lactamase/transpeptidase-like protein</fullName>
    </recommendedName>
</protein>
<dbReference type="InterPro" id="IPR001466">
    <property type="entry name" value="Beta-lactam-related"/>
</dbReference>
<evidence type="ECO:0000259" key="2">
    <source>
        <dbReference type="Pfam" id="PF00144"/>
    </source>
</evidence>
<evidence type="ECO:0000256" key="1">
    <source>
        <dbReference type="ARBA" id="ARBA00038215"/>
    </source>
</evidence>
<reference evidence="4 5" key="1">
    <citation type="submission" date="2023-08" db="EMBL/GenBank/DDBJ databases">
        <title>Black Yeasts Isolated from many extreme environments.</title>
        <authorList>
            <person name="Coleine C."/>
            <person name="Stajich J.E."/>
            <person name="Selbmann L."/>
        </authorList>
    </citation>
    <scope>NUCLEOTIDE SEQUENCE [LARGE SCALE GENOMIC DNA]</scope>
    <source>
        <strain evidence="4 5">CCFEE 5935</strain>
    </source>
</reference>
<comment type="caution">
    <text evidence="4">The sequence shown here is derived from an EMBL/GenBank/DDBJ whole genome shotgun (WGS) entry which is preliminary data.</text>
</comment>
<dbReference type="PANTHER" id="PTHR46825">
    <property type="entry name" value="D-ALANYL-D-ALANINE-CARBOXYPEPTIDASE/ENDOPEPTIDASE AMPH"/>
    <property type="match status" value="1"/>
</dbReference>
<dbReference type="PANTHER" id="PTHR46825:SF9">
    <property type="entry name" value="BETA-LACTAMASE-RELATED DOMAIN-CONTAINING PROTEIN"/>
    <property type="match status" value="1"/>
</dbReference>
<keyword evidence="5" id="KW-1185">Reference proteome</keyword>
<comment type="similarity">
    <text evidence="1">Belongs to the peptidase S12 family.</text>
</comment>
<proteinExistence type="inferred from homology"/>
<dbReference type="Proteomes" id="UP001337655">
    <property type="component" value="Unassembled WGS sequence"/>
</dbReference>
<evidence type="ECO:0000313" key="5">
    <source>
        <dbReference type="Proteomes" id="UP001337655"/>
    </source>
</evidence>
<name>A0AAV9P4F6_9PEZI</name>
<dbReference type="SUPFAM" id="SSF56601">
    <property type="entry name" value="beta-lactamase/transpeptidase-like"/>
    <property type="match status" value="1"/>
</dbReference>
<evidence type="ECO:0000259" key="3">
    <source>
        <dbReference type="Pfam" id="PF11954"/>
    </source>
</evidence>
<dbReference type="InterPro" id="IPR050491">
    <property type="entry name" value="AmpC-like"/>
</dbReference>
<dbReference type="EMBL" id="JAVRRT010000011">
    <property type="protein sequence ID" value="KAK5167488.1"/>
    <property type="molecule type" value="Genomic_DNA"/>
</dbReference>
<feature type="domain" description="Peptidase S12 Pab87-related C-terminal" evidence="3">
    <location>
        <begin position="355"/>
        <end position="456"/>
    </location>
</feature>
<evidence type="ECO:0000313" key="4">
    <source>
        <dbReference type="EMBL" id="KAK5167488.1"/>
    </source>
</evidence>
<dbReference type="AlphaFoldDB" id="A0AAV9P4F6"/>
<accession>A0AAV9P4F6</accession>